<dbReference type="GO" id="GO:0003723">
    <property type="term" value="F:RNA binding"/>
    <property type="evidence" value="ECO:0007669"/>
    <property type="project" value="TreeGrafter"/>
</dbReference>
<dbReference type="InterPro" id="IPR056750">
    <property type="entry name" value="RRM_ESF1"/>
</dbReference>
<feature type="compositionally biased region" description="Basic and acidic residues" evidence="5">
    <location>
        <begin position="494"/>
        <end position="514"/>
    </location>
</feature>
<dbReference type="PANTHER" id="PTHR12202:SF0">
    <property type="entry name" value="ESF1 HOMOLOG"/>
    <property type="match status" value="1"/>
</dbReference>
<dbReference type="PANTHER" id="PTHR12202">
    <property type="entry name" value="ESF1 HOMOLOG"/>
    <property type="match status" value="1"/>
</dbReference>
<evidence type="ECO:0000256" key="1">
    <source>
        <dbReference type="ARBA" id="ARBA00004604"/>
    </source>
</evidence>
<keyword evidence="3" id="KW-0175">Coiled coil</keyword>
<comment type="similarity">
    <text evidence="2">Belongs to the ESF1 family.</text>
</comment>
<feature type="region of interest" description="Disordered" evidence="5">
    <location>
        <begin position="659"/>
        <end position="692"/>
    </location>
</feature>
<evidence type="ECO:0000259" key="7">
    <source>
        <dbReference type="Pfam" id="PF25121"/>
    </source>
</evidence>
<evidence type="ECO:0000256" key="4">
    <source>
        <dbReference type="ARBA" id="ARBA00023242"/>
    </source>
</evidence>
<feature type="compositionally biased region" description="Basic and acidic residues" evidence="5">
    <location>
        <begin position="116"/>
        <end position="129"/>
    </location>
</feature>
<dbReference type="Pfam" id="PF08159">
    <property type="entry name" value="NUC153"/>
    <property type="match status" value="1"/>
</dbReference>
<dbReference type="AlphaFoldDB" id="A0A7S0ZSU6"/>
<feature type="domain" description="ESF1 RRM" evidence="7">
    <location>
        <begin position="179"/>
        <end position="343"/>
    </location>
</feature>
<evidence type="ECO:0000259" key="6">
    <source>
        <dbReference type="Pfam" id="PF08159"/>
    </source>
</evidence>
<name>A0A7S0ZSU6_NOCSC</name>
<accession>A0A7S0ZSU6</accession>
<keyword evidence="4" id="KW-0539">Nucleus</keyword>
<gene>
    <name evidence="8" type="ORF">NSCI0253_LOCUS5371</name>
</gene>
<feature type="compositionally biased region" description="Basic residues" evidence="5">
    <location>
        <begin position="94"/>
        <end position="104"/>
    </location>
</feature>
<evidence type="ECO:0008006" key="9">
    <source>
        <dbReference type="Google" id="ProtNLM"/>
    </source>
</evidence>
<feature type="region of interest" description="Disordered" evidence="5">
    <location>
        <begin position="444"/>
        <end position="572"/>
    </location>
</feature>
<organism evidence="8">
    <name type="scientific">Noctiluca scintillans</name>
    <name type="common">Sea sparkle</name>
    <name type="synonym">Red tide dinoflagellate</name>
    <dbReference type="NCBI Taxonomy" id="2966"/>
    <lineage>
        <taxon>Eukaryota</taxon>
        <taxon>Sar</taxon>
        <taxon>Alveolata</taxon>
        <taxon>Dinophyceae</taxon>
        <taxon>Noctilucales</taxon>
        <taxon>Noctilucaceae</taxon>
        <taxon>Noctiluca</taxon>
    </lineage>
</organism>
<evidence type="ECO:0000256" key="2">
    <source>
        <dbReference type="ARBA" id="ARBA00009087"/>
    </source>
</evidence>
<feature type="region of interest" description="Disordered" evidence="5">
    <location>
        <begin position="69"/>
        <end position="165"/>
    </location>
</feature>
<dbReference type="InterPro" id="IPR039754">
    <property type="entry name" value="Esf1"/>
</dbReference>
<dbReference type="Pfam" id="PF25121">
    <property type="entry name" value="RRM_ESF1"/>
    <property type="match status" value="1"/>
</dbReference>
<dbReference type="GO" id="GO:0005730">
    <property type="term" value="C:nucleolus"/>
    <property type="evidence" value="ECO:0007669"/>
    <property type="project" value="UniProtKB-SubCell"/>
</dbReference>
<feature type="compositionally biased region" description="Basic and acidic residues" evidence="5">
    <location>
        <begin position="551"/>
        <end position="562"/>
    </location>
</feature>
<dbReference type="GO" id="GO:0006364">
    <property type="term" value="P:rRNA processing"/>
    <property type="evidence" value="ECO:0007669"/>
    <property type="project" value="InterPro"/>
</dbReference>
<reference evidence="8" key="1">
    <citation type="submission" date="2021-01" db="EMBL/GenBank/DDBJ databases">
        <authorList>
            <person name="Corre E."/>
            <person name="Pelletier E."/>
            <person name="Niang G."/>
            <person name="Scheremetjew M."/>
            <person name="Finn R."/>
            <person name="Kale V."/>
            <person name="Holt S."/>
            <person name="Cochrane G."/>
            <person name="Meng A."/>
            <person name="Brown T."/>
            <person name="Cohen L."/>
        </authorList>
    </citation>
    <scope>NUCLEOTIDE SEQUENCE</scope>
</reference>
<feature type="compositionally biased region" description="Low complexity" evidence="5">
    <location>
        <begin position="145"/>
        <end position="156"/>
    </location>
</feature>
<dbReference type="InterPro" id="IPR012580">
    <property type="entry name" value="NUC153"/>
</dbReference>
<evidence type="ECO:0000256" key="3">
    <source>
        <dbReference type="ARBA" id="ARBA00023054"/>
    </source>
</evidence>
<comment type="subcellular location">
    <subcellularLocation>
        <location evidence="1">Nucleus</location>
        <location evidence="1">Nucleolus</location>
    </subcellularLocation>
</comment>
<feature type="compositionally biased region" description="Low complexity" evidence="5">
    <location>
        <begin position="665"/>
        <end position="676"/>
    </location>
</feature>
<evidence type="ECO:0000256" key="5">
    <source>
        <dbReference type="SAM" id="MobiDB-lite"/>
    </source>
</evidence>
<feature type="compositionally biased region" description="Basic and acidic residues" evidence="5">
    <location>
        <begin position="467"/>
        <end position="487"/>
    </location>
</feature>
<protein>
    <recommendedName>
        <fullName evidence="9">NUC153 domain-containing protein</fullName>
    </recommendedName>
</protein>
<proteinExistence type="inferred from homology"/>
<feature type="compositionally biased region" description="Low complexity" evidence="5">
    <location>
        <begin position="399"/>
        <end position="412"/>
    </location>
</feature>
<feature type="region of interest" description="Disordered" evidence="5">
    <location>
        <begin position="396"/>
        <end position="415"/>
    </location>
</feature>
<dbReference type="EMBL" id="HBFQ01007675">
    <property type="protein sequence ID" value="CAD8831024.1"/>
    <property type="molecule type" value="Transcribed_RNA"/>
</dbReference>
<feature type="domain" description="NUC153" evidence="6">
    <location>
        <begin position="573"/>
        <end position="601"/>
    </location>
</feature>
<sequence>MDDARFDTSKDPRFRRAPRNVRKVEVDKRFEHMFTDKRFVETAKVDSRGNRLRKNSGKLRLEEFYHLAGGKLVRPEEKGAEADVTLETPPEAKKKGKRGKKGAKAKVEDPPPQEPAVEKKLAIGSDGDKRKKATMVEDGGDSTSDESSTSVSSGSASEDDENEGLWDTVEAEVPAGDATKRFAIMGCDWDRTRPVDLLLLLRSYLGQGASDGRRKRGTLGSGSVDKVSIYPSDYGLERMAYELEHGPPELGDGEDVDDDGVESETEKADFVKTRLNTIAARKYQRQKVKYYYAVAECDSVATASWLYEQLDGIDADGICPDVMDLRFVPDDTVFPHEPKSVATEVPRHFDGPAQKATMSGHTNLAFGWDLDPPERQKALKKKRFTADEIREMDMNDYLGSSSESGPEEAGGAQDKRKALGLMSEDEGGEDDFDDIDNDKEAVTGNIEVSFNPAVTELSSQVTKKVRAKEEDGGEGEKTTWQKYLERRKDKRKARKEEVKAQRKAQKEGAGRKDDAEEDPEQQADLEILAMGTDKDNGRGFNARGALRTAAKRAEKQAKKGEEDATGFSMNVDDPRIAGVFSSADFSIDPTNPHFRPTEGMKRVLKKKREKKVKAITQVPQQVPLVPKSTVAAVDAAVGAKEGNVVTGSRGGLQLFAARPDKRVAESSSAATEPAPALDAEPSRRVKKRKTVS</sequence>
<evidence type="ECO:0000313" key="8">
    <source>
        <dbReference type="EMBL" id="CAD8831024.1"/>
    </source>
</evidence>